<dbReference type="EMBL" id="JAJJMB010013798">
    <property type="protein sequence ID" value="KAI3865559.1"/>
    <property type="molecule type" value="Genomic_DNA"/>
</dbReference>
<proteinExistence type="predicted"/>
<feature type="compositionally biased region" description="Polar residues" evidence="1">
    <location>
        <begin position="15"/>
        <end position="29"/>
    </location>
</feature>
<reference evidence="2" key="1">
    <citation type="submission" date="2022-04" db="EMBL/GenBank/DDBJ databases">
        <title>A functionally conserved STORR gene fusion in Papaver species that diverged 16.8 million years ago.</title>
        <authorList>
            <person name="Catania T."/>
        </authorList>
    </citation>
    <scope>NUCLEOTIDE SEQUENCE</scope>
    <source>
        <strain evidence="2">S-188037</strain>
    </source>
</reference>
<feature type="region of interest" description="Disordered" evidence="1">
    <location>
        <begin position="15"/>
        <end position="35"/>
    </location>
</feature>
<protein>
    <submittedName>
        <fullName evidence="2">Uncharacterized protein</fullName>
    </submittedName>
</protein>
<evidence type="ECO:0000256" key="1">
    <source>
        <dbReference type="SAM" id="MobiDB-lite"/>
    </source>
</evidence>
<feature type="non-terminal residue" evidence="2">
    <location>
        <position position="1"/>
    </location>
</feature>
<gene>
    <name evidence="2" type="ORF">MKW98_000010</name>
</gene>
<dbReference type="AlphaFoldDB" id="A0AAD4S6K9"/>
<name>A0AAD4S6K9_9MAGN</name>
<evidence type="ECO:0000313" key="2">
    <source>
        <dbReference type="EMBL" id="KAI3865559.1"/>
    </source>
</evidence>
<organism evidence="2 3">
    <name type="scientific">Papaver atlanticum</name>
    <dbReference type="NCBI Taxonomy" id="357466"/>
    <lineage>
        <taxon>Eukaryota</taxon>
        <taxon>Viridiplantae</taxon>
        <taxon>Streptophyta</taxon>
        <taxon>Embryophyta</taxon>
        <taxon>Tracheophyta</taxon>
        <taxon>Spermatophyta</taxon>
        <taxon>Magnoliopsida</taxon>
        <taxon>Ranunculales</taxon>
        <taxon>Papaveraceae</taxon>
        <taxon>Papaveroideae</taxon>
        <taxon>Papaver</taxon>
    </lineage>
</organism>
<evidence type="ECO:0000313" key="3">
    <source>
        <dbReference type="Proteomes" id="UP001202328"/>
    </source>
</evidence>
<keyword evidence="3" id="KW-1185">Reference proteome</keyword>
<dbReference type="Proteomes" id="UP001202328">
    <property type="component" value="Unassembled WGS sequence"/>
</dbReference>
<comment type="caution">
    <text evidence="2">The sequence shown here is derived from an EMBL/GenBank/DDBJ whole genome shotgun (WGS) entry which is preliminary data.</text>
</comment>
<sequence length="129" mass="14444">HPTANHQQQCRYSTFPQMEASSIHDQSGMSLEEEEEMRSMALFREELIAGKIKRRQRAAEAAGRKYTWGDGSTGYDWLLIPPSKLEHCFMKVPGEGSHCVASDPTPTKATTARKEAIGVEEKDCNLCND</sequence>
<accession>A0AAD4S6K9</accession>